<sequence>MPGCDPAGTTPAPVVGDGVIHLGDRRSTRADRQEPTVGGTLSDADSPEGRLAQTIQALYLHRARTLTDPATAEAFDIALEAALLIVDGAQARGGLRQEDHEMLRRMLETARQVPGII</sequence>
<comment type="caution">
    <text evidence="2">The sequence shown here is derived from an EMBL/GenBank/DDBJ whole genome shotgun (WGS) entry which is preliminary data.</text>
</comment>
<proteinExistence type="predicted"/>
<accession>A0ABP3NZI1</accession>
<reference evidence="3" key="1">
    <citation type="journal article" date="2019" name="Int. J. Syst. Evol. Microbiol.">
        <title>The Global Catalogue of Microorganisms (GCM) 10K type strain sequencing project: providing services to taxonomists for standard genome sequencing and annotation.</title>
        <authorList>
            <consortium name="The Broad Institute Genomics Platform"/>
            <consortium name="The Broad Institute Genome Sequencing Center for Infectious Disease"/>
            <person name="Wu L."/>
            <person name="Ma J."/>
        </authorList>
    </citation>
    <scope>NUCLEOTIDE SEQUENCE [LARGE SCALE GENOMIC DNA]</scope>
    <source>
        <strain evidence="3">JCM 5052</strain>
    </source>
</reference>
<name>A0ABP3NZI1_9ACTN</name>
<feature type="compositionally biased region" description="Basic and acidic residues" evidence="1">
    <location>
        <begin position="22"/>
        <end position="34"/>
    </location>
</feature>
<organism evidence="2 3">
    <name type="scientific">Streptomyces mordarskii</name>
    <dbReference type="NCBI Taxonomy" id="1226758"/>
    <lineage>
        <taxon>Bacteria</taxon>
        <taxon>Bacillati</taxon>
        <taxon>Actinomycetota</taxon>
        <taxon>Actinomycetes</taxon>
        <taxon>Kitasatosporales</taxon>
        <taxon>Streptomycetaceae</taxon>
        <taxon>Streptomyces</taxon>
    </lineage>
</organism>
<dbReference type="EMBL" id="BAAABZ010000071">
    <property type="protein sequence ID" value="GAA0554012.1"/>
    <property type="molecule type" value="Genomic_DNA"/>
</dbReference>
<feature type="region of interest" description="Disordered" evidence="1">
    <location>
        <begin position="1"/>
        <end position="48"/>
    </location>
</feature>
<dbReference type="Proteomes" id="UP001501576">
    <property type="component" value="Unassembled WGS sequence"/>
</dbReference>
<keyword evidence="3" id="KW-1185">Reference proteome</keyword>
<evidence type="ECO:0000313" key="2">
    <source>
        <dbReference type="EMBL" id="GAA0554012.1"/>
    </source>
</evidence>
<evidence type="ECO:0000256" key="1">
    <source>
        <dbReference type="SAM" id="MobiDB-lite"/>
    </source>
</evidence>
<evidence type="ECO:0000313" key="3">
    <source>
        <dbReference type="Proteomes" id="UP001501576"/>
    </source>
</evidence>
<gene>
    <name evidence="2" type="ORF">GCM10010390_65090</name>
</gene>
<protein>
    <submittedName>
        <fullName evidence="2">Uncharacterized protein</fullName>
    </submittedName>
</protein>